<organism evidence="3 4">
    <name type="scientific">Aliidongia dinghuensis</name>
    <dbReference type="NCBI Taxonomy" id="1867774"/>
    <lineage>
        <taxon>Bacteria</taxon>
        <taxon>Pseudomonadati</taxon>
        <taxon>Pseudomonadota</taxon>
        <taxon>Alphaproteobacteria</taxon>
        <taxon>Rhodospirillales</taxon>
        <taxon>Dongiaceae</taxon>
        <taxon>Aliidongia</taxon>
    </lineage>
</organism>
<name>A0A8J2YUL6_9PROT</name>
<feature type="transmembrane region" description="Helical" evidence="1">
    <location>
        <begin position="104"/>
        <end position="127"/>
    </location>
</feature>
<dbReference type="Pfam" id="PF01757">
    <property type="entry name" value="Acyl_transf_3"/>
    <property type="match status" value="1"/>
</dbReference>
<keyword evidence="1" id="KW-0812">Transmembrane</keyword>
<keyword evidence="3" id="KW-0012">Acyltransferase</keyword>
<feature type="domain" description="Acyltransferase 3" evidence="2">
    <location>
        <begin position="2"/>
        <end position="325"/>
    </location>
</feature>
<feature type="transmembrane region" description="Helical" evidence="1">
    <location>
        <begin position="241"/>
        <end position="261"/>
    </location>
</feature>
<feature type="transmembrane region" description="Helical" evidence="1">
    <location>
        <begin position="306"/>
        <end position="325"/>
    </location>
</feature>
<dbReference type="AlphaFoldDB" id="A0A8J2YUL6"/>
<reference evidence="3" key="1">
    <citation type="journal article" date="2014" name="Int. J. Syst. Evol. Microbiol.">
        <title>Complete genome sequence of Corynebacterium casei LMG S-19264T (=DSM 44701T), isolated from a smear-ripened cheese.</title>
        <authorList>
            <consortium name="US DOE Joint Genome Institute (JGI-PGF)"/>
            <person name="Walter F."/>
            <person name="Albersmeier A."/>
            <person name="Kalinowski J."/>
            <person name="Ruckert C."/>
        </authorList>
    </citation>
    <scope>NUCLEOTIDE SEQUENCE</scope>
    <source>
        <strain evidence="3">CGMCC 1.15725</strain>
    </source>
</reference>
<evidence type="ECO:0000313" key="4">
    <source>
        <dbReference type="Proteomes" id="UP000646365"/>
    </source>
</evidence>
<dbReference type="InterPro" id="IPR050879">
    <property type="entry name" value="Acyltransferase_3"/>
</dbReference>
<feature type="transmembrane region" description="Helical" evidence="1">
    <location>
        <begin position="185"/>
        <end position="205"/>
    </location>
</feature>
<dbReference type="Proteomes" id="UP000646365">
    <property type="component" value="Unassembled WGS sequence"/>
</dbReference>
<keyword evidence="4" id="KW-1185">Reference proteome</keyword>
<gene>
    <name evidence="3" type="primary">rspF</name>
    <name evidence="3" type="ORF">GCM10011611_23770</name>
</gene>
<keyword evidence="1" id="KW-1133">Transmembrane helix</keyword>
<feature type="transmembrane region" description="Helical" evidence="1">
    <location>
        <begin position="217"/>
        <end position="235"/>
    </location>
</feature>
<dbReference type="GO" id="GO:0016747">
    <property type="term" value="F:acyltransferase activity, transferring groups other than amino-acyl groups"/>
    <property type="evidence" value="ECO:0007669"/>
    <property type="project" value="InterPro"/>
</dbReference>
<accession>A0A8J2YUL6</accession>
<evidence type="ECO:0000256" key="1">
    <source>
        <dbReference type="SAM" id="Phobius"/>
    </source>
</evidence>
<protein>
    <submittedName>
        <fullName evidence="3">Acyltransferase</fullName>
    </submittedName>
</protein>
<dbReference type="PANTHER" id="PTHR23028">
    <property type="entry name" value="ACETYLTRANSFERASE"/>
    <property type="match status" value="1"/>
</dbReference>
<keyword evidence="1" id="KW-0472">Membrane</keyword>
<evidence type="ECO:0000313" key="3">
    <source>
        <dbReference type="EMBL" id="GGF17222.1"/>
    </source>
</evidence>
<feature type="transmembrane region" description="Helical" evidence="1">
    <location>
        <begin position="273"/>
        <end position="294"/>
    </location>
</feature>
<comment type="caution">
    <text evidence="3">The sequence shown here is derived from an EMBL/GenBank/DDBJ whole genome shotgun (WGS) entry which is preliminary data.</text>
</comment>
<keyword evidence="3" id="KW-0808">Transferase</keyword>
<feature type="transmembrane region" description="Helical" evidence="1">
    <location>
        <begin position="32"/>
        <end position="50"/>
    </location>
</feature>
<dbReference type="PANTHER" id="PTHR23028:SF134">
    <property type="entry name" value="PUTATIVE (AFU_ORTHOLOGUE AFUA_4G08520)-RELATED"/>
    <property type="match status" value="1"/>
</dbReference>
<proteinExistence type="predicted"/>
<evidence type="ECO:0000259" key="2">
    <source>
        <dbReference type="Pfam" id="PF01757"/>
    </source>
</evidence>
<feature type="transmembrane region" description="Helical" evidence="1">
    <location>
        <begin position="70"/>
        <end position="92"/>
    </location>
</feature>
<dbReference type="EMBL" id="BMJQ01000005">
    <property type="protein sequence ID" value="GGF17222.1"/>
    <property type="molecule type" value="Genomic_DNA"/>
</dbReference>
<dbReference type="InterPro" id="IPR002656">
    <property type="entry name" value="Acyl_transf_3_dom"/>
</dbReference>
<feature type="transmembrane region" description="Helical" evidence="1">
    <location>
        <begin position="158"/>
        <end position="179"/>
    </location>
</feature>
<reference evidence="3" key="2">
    <citation type="submission" date="2020-09" db="EMBL/GenBank/DDBJ databases">
        <authorList>
            <person name="Sun Q."/>
            <person name="Zhou Y."/>
        </authorList>
    </citation>
    <scope>NUCLEOTIDE SEQUENCE</scope>
    <source>
        <strain evidence="3">CGMCC 1.15725</strain>
    </source>
</reference>
<dbReference type="RefSeq" id="WP_189045874.1">
    <property type="nucleotide sequence ID" value="NZ_BMJQ01000005.1"/>
</dbReference>
<sequence>MALDGLRGVAAISVVIFHYSGHLGYRLLPHASLAVDFFFALSGFVIAHAYERRLREGQRFGDFMRRRLVRLYPLFWIGMTLPLVELGLAAVLRLPHLNSAGALAAYLCGLLFLPVPSVVSPFPGFIYPLNDPAWSLSLEVAVNALYALWATRLTDGRLVALLAAAAVALVAAALFWGGLEIGNSWSTYLGGWSRVLWSFFAGILLYRLYRRRPHGTLGVRTGALLALVVLVLFAMPGTGPWFGLLSALAVFPAIIWIGATVKLTGRAAGLAHWLGTTSYALYITHLPVLGLVLLACREFGVAPEAAFLPSLVAAVLGAVAVAWLLDGIYDIPIRRWLAARGRRPQAPALVVAEEQGR</sequence>